<sequence length="62" mass="6954">MHGFMDSFMDSVCDSWTVFDDDKNPLVQLAHLAKQLIGRDTTLTSITLNSTNQCVMECNRAS</sequence>
<proteinExistence type="predicted"/>
<organism evidence="1 2">
    <name type="scientific">Toxocara canis</name>
    <name type="common">Canine roundworm</name>
    <dbReference type="NCBI Taxonomy" id="6265"/>
    <lineage>
        <taxon>Eukaryota</taxon>
        <taxon>Metazoa</taxon>
        <taxon>Ecdysozoa</taxon>
        <taxon>Nematoda</taxon>
        <taxon>Chromadorea</taxon>
        <taxon>Rhabditida</taxon>
        <taxon>Spirurina</taxon>
        <taxon>Ascaridomorpha</taxon>
        <taxon>Ascaridoidea</taxon>
        <taxon>Toxocaridae</taxon>
        <taxon>Toxocara</taxon>
    </lineage>
</organism>
<evidence type="ECO:0000313" key="2">
    <source>
        <dbReference type="Proteomes" id="UP000031036"/>
    </source>
</evidence>
<name>A0A0B2V447_TOXCA</name>
<keyword evidence="2" id="KW-1185">Reference proteome</keyword>
<accession>A0A0B2V447</accession>
<gene>
    <name evidence="1" type="ORF">Tcan_04479</name>
</gene>
<protein>
    <submittedName>
        <fullName evidence="1">Uncharacterized protein</fullName>
    </submittedName>
</protein>
<evidence type="ECO:0000313" key="1">
    <source>
        <dbReference type="EMBL" id="KHN76328.1"/>
    </source>
</evidence>
<dbReference type="EMBL" id="JPKZ01002537">
    <property type="protein sequence ID" value="KHN76328.1"/>
    <property type="molecule type" value="Genomic_DNA"/>
</dbReference>
<reference evidence="1 2" key="1">
    <citation type="submission" date="2014-11" db="EMBL/GenBank/DDBJ databases">
        <title>Genetic blueprint of the zoonotic pathogen Toxocara canis.</title>
        <authorList>
            <person name="Zhu X.-Q."/>
            <person name="Korhonen P.K."/>
            <person name="Cai H."/>
            <person name="Young N.D."/>
            <person name="Nejsum P."/>
            <person name="von Samson-Himmelstjerna G."/>
            <person name="Boag P.R."/>
            <person name="Tan P."/>
            <person name="Li Q."/>
            <person name="Min J."/>
            <person name="Yang Y."/>
            <person name="Wang X."/>
            <person name="Fang X."/>
            <person name="Hall R.S."/>
            <person name="Hofmann A."/>
            <person name="Sternberg P.W."/>
            <person name="Jex A.R."/>
            <person name="Gasser R.B."/>
        </authorList>
    </citation>
    <scope>NUCLEOTIDE SEQUENCE [LARGE SCALE GENOMIC DNA]</scope>
    <source>
        <strain evidence="1">PN_DK_2014</strain>
    </source>
</reference>
<dbReference type="AlphaFoldDB" id="A0A0B2V447"/>
<comment type="caution">
    <text evidence="1">The sequence shown here is derived from an EMBL/GenBank/DDBJ whole genome shotgun (WGS) entry which is preliminary data.</text>
</comment>
<dbReference type="Proteomes" id="UP000031036">
    <property type="component" value="Unassembled WGS sequence"/>
</dbReference>